<reference evidence="1 2" key="1">
    <citation type="submission" date="2019-02" db="EMBL/GenBank/DDBJ databases">
        <title>Deep-cultivation of Planctomycetes and their phenomic and genomic characterization uncovers novel biology.</title>
        <authorList>
            <person name="Wiegand S."/>
            <person name="Jogler M."/>
            <person name="Boedeker C."/>
            <person name="Pinto D."/>
            <person name="Vollmers J."/>
            <person name="Rivas-Marin E."/>
            <person name="Kohn T."/>
            <person name="Peeters S.H."/>
            <person name="Heuer A."/>
            <person name="Rast P."/>
            <person name="Oberbeckmann S."/>
            <person name="Bunk B."/>
            <person name="Jeske O."/>
            <person name="Meyerdierks A."/>
            <person name="Storesund J.E."/>
            <person name="Kallscheuer N."/>
            <person name="Luecker S."/>
            <person name="Lage O.M."/>
            <person name="Pohl T."/>
            <person name="Merkel B.J."/>
            <person name="Hornburger P."/>
            <person name="Mueller R.-W."/>
            <person name="Bruemmer F."/>
            <person name="Labrenz M."/>
            <person name="Spormann A.M."/>
            <person name="Op den Camp H."/>
            <person name="Overmann J."/>
            <person name="Amann R."/>
            <person name="Jetten M.S.M."/>
            <person name="Mascher T."/>
            <person name="Medema M.H."/>
            <person name="Devos D.P."/>
            <person name="Kaster A.-K."/>
            <person name="Ovreas L."/>
            <person name="Rohde M."/>
            <person name="Galperin M.Y."/>
            <person name="Jogler C."/>
        </authorList>
    </citation>
    <scope>NUCLEOTIDE SEQUENCE [LARGE SCALE GENOMIC DNA]</scope>
    <source>
        <strain evidence="1 2">Pan216</strain>
    </source>
</reference>
<protein>
    <submittedName>
        <fullName evidence="1">Uncharacterized protein</fullName>
    </submittedName>
</protein>
<keyword evidence="2" id="KW-1185">Reference proteome</keyword>
<dbReference type="KEGG" id="knv:Pan216_18270"/>
<accession>A0A518B1W9</accession>
<proteinExistence type="predicted"/>
<evidence type="ECO:0000313" key="2">
    <source>
        <dbReference type="Proteomes" id="UP000317093"/>
    </source>
</evidence>
<dbReference type="AlphaFoldDB" id="A0A518B1W9"/>
<dbReference type="Proteomes" id="UP000317093">
    <property type="component" value="Chromosome"/>
</dbReference>
<organism evidence="1 2">
    <name type="scientific">Kolteria novifilia</name>
    <dbReference type="NCBI Taxonomy" id="2527975"/>
    <lineage>
        <taxon>Bacteria</taxon>
        <taxon>Pseudomonadati</taxon>
        <taxon>Planctomycetota</taxon>
        <taxon>Planctomycetia</taxon>
        <taxon>Kolteriales</taxon>
        <taxon>Kolteriaceae</taxon>
        <taxon>Kolteria</taxon>
    </lineage>
</organism>
<dbReference type="EMBL" id="CP036279">
    <property type="protein sequence ID" value="QDU60974.1"/>
    <property type="molecule type" value="Genomic_DNA"/>
</dbReference>
<gene>
    <name evidence="1" type="ORF">Pan216_18270</name>
</gene>
<sequence length="35" mass="4240">MLAKIKEENRGRIRSFVEVFQRRDWSKEPFVNGSE</sequence>
<evidence type="ECO:0000313" key="1">
    <source>
        <dbReference type="EMBL" id="QDU60974.1"/>
    </source>
</evidence>
<name>A0A518B1W9_9BACT</name>